<evidence type="ECO:0000256" key="2">
    <source>
        <dbReference type="ARBA" id="ARBA00022723"/>
    </source>
</evidence>
<evidence type="ECO:0000256" key="3">
    <source>
        <dbReference type="ARBA" id="ARBA00022737"/>
    </source>
</evidence>
<organism evidence="11 12">
    <name type="scientific">Glossina austeni</name>
    <name type="common">Savannah tsetse fly</name>
    <dbReference type="NCBI Taxonomy" id="7395"/>
    <lineage>
        <taxon>Eukaryota</taxon>
        <taxon>Metazoa</taxon>
        <taxon>Ecdysozoa</taxon>
        <taxon>Arthropoda</taxon>
        <taxon>Hexapoda</taxon>
        <taxon>Insecta</taxon>
        <taxon>Pterygota</taxon>
        <taxon>Neoptera</taxon>
        <taxon>Endopterygota</taxon>
        <taxon>Diptera</taxon>
        <taxon>Brachycera</taxon>
        <taxon>Muscomorpha</taxon>
        <taxon>Hippoboscoidea</taxon>
        <taxon>Glossinidae</taxon>
        <taxon>Glossina</taxon>
    </lineage>
</organism>
<dbReference type="PANTHER" id="PTHR15065">
    <property type="entry name" value="INSULINOMA-ASSOCIATED 1"/>
    <property type="match status" value="1"/>
</dbReference>
<keyword evidence="6" id="KW-0805">Transcription regulation</keyword>
<evidence type="ECO:0000259" key="10">
    <source>
        <dbReference type="PROSITE" id="PS50157"/>
    </source>
</evidence>
<dbReference type="PROSITE" id="PS00028">
    <property type="entry name" value="ZINC_FINGER_C2H2_1"/>
    <property type="match status" value="2"/>
</dbReference>
<dbReference type="GO" id="GO:0017053">
    <property type="term" value="C:transcription repressor complex"/>
    <property type="evidence" value="ECO:0007669"/>
    <property type="project" value="TreeGrafter"/>
</dbReference>
<dbReference type="GO" id="GO:0001227">
    <property type="term" value="F:DNA-binding transcription repressor activity, RNA polymerase II-specific"/>
    <property type="evidence" value="ECO:0007669"/>
    <property type="project" value="TreeGrafter"/>
</dbReference>
<keyword evidence="4 9" id="KW-0863">Zinc-finger</keyword>
<comment type="subcellular location">
    <subcellularLocation>
        <location evidence="1">Nucleus</location>
    </subcellularLocation>
</comment>
<dbReference type="FunFam" id="3.30.160.60:FF:000100">
    <property type="entry name" value="Zinc finger 45-like"/>
    <property type="match status" value="1"/>
</dbReference>
<evidence type="ECO:0000313" key="11">
    <source>
        <dbReference type="EnsemblMetazoa" id="GAUT031384-PA"/>
    </source>
</evidence>
<dbReference type="Proteomes" id="UP000078200">
    <property type="component" value="Unassembled WGS sequence"/>
</dbReference>
<dbReference type="GO" id="GO:0030182">
    <property type="term" value="P:neuron differentiation"/>
    <property type="evidence" value="ECO:0007669"/>
    <property type="project" value="TreeGrafter"/>
</dbReference>
<dbReference type="STRING" id="7395.A0A1A9VAV8"/>
<feature type="domain" description="C2H2-type" evidence="10">
    <location>
        <begin position="460"/>
        <end position="487"/>
    </location>
</feature>
<dbReference type="PROSITE" id="PS50157">
    <property type="entry name" value="ZINC_FINGER_C2H2_2"/>
    <property type="match status" value="2"/>
</dbReference>
<proteinExistence type="predicted"/>
<keyword evidence="8" id="KW-0539">Nucleus</keyword>
<dbReference type="AlphaFoldDB" id="A0A1A9VAV8"/>
<name>A0A1A9VAV8_GLOAU</name>
<keyword evidence="5" id="KW-0862">Zinc</keyword>
<evidence type="ECO:0000256" key="9">
    <source>
        <dbReference type="PROSITE-ProRule" id="PRU00042"/>
    </source>
</evidence>
<dbReference type="Pfam" id="PF00096">
    <property type="entry name" value="zf-C2H2"/>
    <property type="match status" value="2"/>
</dbReference>
<dbReference type="VEuPathDB" id="VectorBase:GAUT031384"/>
<evidence type="ECO:0000256" key="7">
    <source>
        <dbReference type="ARBA" id="ARBA00023163"/>
    </source>
</evidence>
<dbReference type="InterPro" id="IPR036236">
    <property type="entry name" value="Znf_C2H2_sf"/>
</dbReference>
<dbReference type="GO" id="GO:0000978">
    <property type="term" value="F:RNA polymerase II cis-regulatory region sequence-specific DNA binding"/>
    <property type="evidence" value="ECO:0007669"/>
    <property type="project" value="TreeGrafter"/>
</dbReference>
<dbReference type="InterPro" id="IPR013087">
    <property type="entry name" value="Znf_C2H2_type"/>
</dbReference>
<dbReference type="EnsemblMetazoa" id="GAUT031384-RA">
    <property type="protein sequence ID" value="GAUT031384-PA"/>
    <property type="gene ID" value="GAUT031384"/>
</dbReference>
<evidence type="ECO:0000256" key="8">
    <source>
        <dbReference type="ARBA" id="ARBA00023242"/>
    </source>
</evidence>
<feature type="domain" description="C2H2-type" evidence="10">
    <location>
        <begin position="524"/>
        <end position="546"/>
    </location>
</feature>
<evidence type="ECO:0000256" key="1">
    <source>
        <dbReference type="ARBA" id="ARBA00004123"/>
    </source>
</evidence>
<dbReference type="FunFam" id="3.30.160.60:FF:001896">
    <property type="entry name" value="insulinoma-associated protein 1b"/>
    <property type="match status" value="1"/>
</dbReference>
<dbReference type="SMART" id="SM00355">
    <property type="entry name" value="ZnF_C2H2"/>
    <property type="match status" value="3"/>
</dbReference>
<dbReference type="PANTHER" id="PTHR15065:SF10">
    <property type="entry name" value="NERVOUS FINGERS 2, ISOFORM B"/>
    <property type="match status" value="1"/>
</dbReference>
<dbReference type="SUPFAM" id="SSF57667">
    <property type="entry name" value="beta-beta-alpha zinc fingers"/>
    <property type="match status" value="2"/>
</dbReference>
<keyword evidence="2" id="KW-0479">Metal-binding</keyword>
<dbReference type="GO" id="GO:0005634">
    <property type="term" value="C:nucleus"/>
    <property type="evidence" value="ECO:0007669"/>
    <property type="project" value="UniProtKB-SubCell"/>
</dbReference>
<dbReference type="GO" id="GO:0010564">
    <property type="term" value="P:regulation of cell cycle process"/>
    <property type="evidence" value="ECO:0007669"/>
    <property type="project" value="TreeGrafter"/>
</dbReference>
<dbReference type="GO" id="GO:0008270">
    <property type="term" value="F:zinc ion binding"/>
    <property type="evidence" value="ECO:0007669"/>
    <property type="project" value="UniProtKB-KW"/>
</dbReference>
<evidence type="ECO:0000256" key="4">
    <source>
        <dbReference type="ARBA" id="ARBA00022771"/>
    </source>
</evidence>
<sequence>MKSFRNPCQQSSPAGMHLNAILLALRPSRVLTVRNSGIITQLIVTRLTLRISARLLTCEESCRGVGKMMSSDHYMECHTLPAINETFSQFNARASATISAAANLIYSPLDLSLRAGPNIAPITPPTTPSPPRKRHRLMSEENYLWRPHMSARTSPSISTSASASTSTSTTPALLEYTNHYLHGMCYPKREGFYPSMSEDEVCNHSDVPNYLAGEDNFCEIPKSQRNDDDELNPLASGANTILRLQSQVELEQEQLEKSGKVLTRNKLIYDNEEMHNKAVNGLDKLFNRDFHRLTDNNDATEQNVAKDNTEKTYIDLTSCRRSRETHESPQHTVAIEQEKNYYCLPSAVGMGSSGRPSYKTHKTERKRMKLRKQMSLDEETLSPVSGTIIRKLRDDEELVVRKGDIDPAFNVVEVTEEAKAILASIDNKIGAYLCQLCRTLYDDAFKLAQHRCPRIVHIEYKCSECDKVFNCPANLASHRRWHKPKSEILGQSKKRLNQNHFSEHINETSQQQKPSTDEIVDGIFPCTQCGKTFRRNAYLKKHQASHQMLDNLKHLDMFKGPRRENPNQTFHQSPQTFGCTAINANQTRANNSALYSSFGPLHASRPYPTRFGALPFSPSFDYRRFYSLGELYLTQQLDRSSAFQYVHANHLRNLNNMANVGNFISRPMANSPLMPLPSNSKTSTHHEGYICVDLCRWVYICVVEVHQGAFRKLKYGEISLVFSSRKEKALHTSSLPPMVGIEMLFEL</sequence>
<keyword evidence="7" id="KW-0804">Transcription</keyword>
<keyword evidence="12" id="KW-1185">Reference proteome</keyword>
<evidence type="ECO:0000313" key="12">
    <source>
        <dbReference type="Proteomes" id="UP000078200"/>
    </source>
</evidence>
<reference evidence="11" key="1">
    <citation type="submission" date="2020-05" db="UniProtKB">
        <authorList>
            <consortium name="EnsemblMetazoa"/>
        </authorList>
    </citation>
    <scope>IDENTIFICATION</scope>
    <source>
        <strain evidence="11">TTRI</strain>
    </source>
</reference>
<accession>A0A1A9VAV8</accession>
<evidence type="ECO:0000256" key="5">
    <source>
        <dbReference type="ARBA" id="ARBA00022833"/>
    </source>
</evidence>
<keyword evidence="3" id="KW-0677">Repeat</keyword>
<dbReference type="InterPro" id="IPR042972">
    <property type="entry name" value="INSM1/2"/>
</dbReference>
<dbReference type="Gene3D" id="3.30.160.60">
    <property type="entry name" value="Classic Zinc Finger"/>
    <property type="match status" value="2"/>
</dbReference>
<evidence type="ECO:0000256" key="6">
    <source>
        <dbReference type="ARBA" id="ARBA00023015"/>
    </source>
</evidence>
<protein>
    <recommendedName>
        <fullName evidence="10">C2H2-type domain-containing protein</fullName>
    </recommendedName>
</protein>